<dbReference type="InterPro" id="IPR027383">
    <property type="entry name" value="Znf_put"/>
</dbReference>
<dbReference type="Proteomes" id="UP000662747">
    <property type="component" value="Chromosome"/>
</dbReference>
<gene>
    <name evidence="2" type="ORF">JY651_34340</name>
</gene>
<evidence type="ECO:0000313" key="3">
    <source>
        <dbReference type="Proteomes" id="UP000662747"/>
    </source>
</evidence>
<dbReference type="InterPro" id="IPR011990">
    <property type="entry name" value="TPR-like_helical_dom_sf"/>
</dbReference>
<dbReference type="RefSeq" id="WP_206721892.1">
    <property type="nucleotide sequence ID" value="NZ_CP071090.1"/>
</dbReference>
<protein>
    <submittedName>
        <fullName evidence="2">Zf-HC2 domain-containing protein</fullName>
    </submittedName>
</protein>
<dbReference type="InterPro" id="IPR041916">
    <property type="entry name" value="Anti_sigma_zinc_sf"/>
</dbReference>
<organism evidence="2 3">
    <name type="scientific">Pyxidicoccus parkwayensis</name>
    <dbReference type="NCBI Taxonomy" id="2813578"/>
    <lineage>
        <taxon>Bacteria</taxon>
        <taxon>Pseudomonadati</taxon>
        <taxon>Myxococcota</taxon>
        <taxon>Myxococcia</taxon>
        <taxon>Myxococcales</taxon>
        <taxon>Cystobacterineae</taxon>
        <taxon>Myxococcaceae</taxon>
        <taxon>Pyxidicoccus</taxon>
    </lineage>
</organism>
<feature type="domain" description="Putative zinc-finger" evidence="1">
    <location>
        <begin position="7"/>
        <end position="34"/>
    </location>
</feature>
<keyword evidence="3" id="KW-1185">Reference proteome</keyword>
<evidence type="ECO:0000313" key="2">
    <source>
        <dbReference type="EMBL" id="QSQ20312.1"/>
    </source>
</evidence>
<dbReference type="EMBL" id="CP071090">
    <property type="protein sequence ID" value="QSQ20312.1"/>
    <property type="molecule type" value="Genomic_DNA"/>
</dbReference>
<proteinExistence type="predicted"/>
<reference evidence="2 3" key="1">
    <citation type="submission" date="2021-02" db="EMBL/GenBank/DDBJ databases">
        <title>De Novo genome assembly of isolated myxobacteria.</title>
        <authorList>
            <person name="Stevens D.C."/>
        </authorList>
    </citation>
    <scope>NUCLEOTIDE SEQUENCE [LARGE SCALE GENOMIC DNA]</scope>
    <source>
        <strain evidence="3">SCPEA02</strain>
    </source>
</reference>
<dbReference type="Gene3D" id="1.10.10.1320">
    <property type="entry name" value="Anti-sigma factor, zinc-finger domain"/>
    <property type="match status" value="1"/>
</dbReference>
<accession>A0ABX7NN70</accession>
<evidence type="ECO:0000259" key="1">
    <source>
        <dbReference type="Pfam" id="PF13490"/>
    </source>
</evidence>
<name>A0ABX7NN70_9BACT</name>
<dbReference type="SUPFAM" id="SSF48452">
    <property type="entry name" value="TPR-like"/>
    <property type="match status" value="1"/>
</dbReference>
<dbReference type="Pfam" id="PF13490">
    <property type="entry name" value="zf-HC2"/>
    <property type="match status" value="1"/>
</dbReference>
<sequence>MNTPCTKLHLFVDGELSATEADAFRQHLTRCEECEVGLRDLLQLELLASRALAGTSAVEPAEPVAGSKVTPLRPWLHRAWRAAVPVALAAGLAAVGVYRMQAEPRMPPEVWLASADSRMLDARLSHPKADHFRPYIPMRGTSASSEVLPLRPLAELEERQDFRGIAAAYALRGDWQQAEAFLARAPESADKDNDRAVVEMSRQRWNEALDLLGGALRQEPKHPQALWNRGLALHGRGLLKQAEESFREVAALPGQDEGWKQEAESRADALKQQREQEDARWHKQVMEAWAQLSAGRADVKVLAQQPAVAREALYEAVRTATTPDAVRALLPLAAELDRVGGGAVLQDYVKAMAQRDFAVRAPLAREYAKLVMEGQVSPGLVDTLRRSKEEDLYFGALVSTGEARQDAEALKALQRFAHNSRDPWLDLVVDRELAHGEDLAGRKGKLEKALLSTLQTCEAYNKLFHCAEIN</sequence>
<dbReference type="Gene3D" id="1.25.40.10">
    <property type="entry name" value="Tetratricopeptide repeat domain"/>
    <property type="match status" value="1"/>
</dbReference>